<feature type="compositionally biased region" description="Low complexity" evidence="4">
    <location>
        <begin position="520"/>
        <end position="534"/>
    </location>
</feature>
<feature type="compositionally biased region" description="Low complexity" evidence="4">
    <location>
        <begin position="639"/>
        <end position="652"/>
    </location>
</feature>
<feature type="domain" description="BRCT" evidence="5">
    <location>
        <begin position="784"/>
        <end position="885"/>
    </location>
</feature>
<evidence type="ECO:0000313" key="6">
    <source>
        <dbReference type="EMBL" id="CAH0522221.1"/>
    </source>
</evidence>
<gene>
    <name evidence="6" type="ORF">PBS001_LOCUS8655</name>
</gene>
<feature type="domain" description="BRCT" evidence="5">
    <location>
        <begin position="681"/>
        <end position="767"/>
    </location>
</feature>
<dbReference type="SUPFAM" id="SSF52113">
    <property type="entry name" value="BRCT domain"/>
    <property type="match status" value="1"/>
</dbReference>
<protein>
    <recommendedName>
        <fullName evidence="5">BRCT domain-containing protein</fullName>
    </recommendedName>
</protein>
<reference evidence="6 7" key="1">
    <citation type="submission" date="2021-11" db="EMBL/GenBank/DDBJ databases">
        <authorList>
            <person name="Islam A."/>
            <person name="Islam S."/>
            <person name="Flora M.S."/>
            <person name="Rahman M."/>
            <person name="Ziaur R.M."/>
            <person name="Epstein J.H."/>
            <person name="Hassan M."/>
            <person name="Klassen M."/>
            <person name="Woodard K."/>
            <person name="Webb A."/>
            <person name="Webby R.J."/>
            <person name="El Zowalaty M.E."/>
        </authorList>
    </citation>
    <scope>NUCLEOTIDE SEQUENCE [LARGE SCALE GENOMIC DNA]</scope>
    <source>
        <strain evidence="6">Pbs1</strain>
    </source>
</reference>
<dbReference type="Gene3D" id="3.40.50.10190">
    <property type="entry name" value="BRCT domain"/>
    <property type="match status" value="2"/>
</dbReference>
<feature type="region of interest" description="Disordered" evidence="4">
    <location>
        <begin position="264"/>
        <end position="317"/>
    </location>
</feature>
<feature type="compositionally biased region" description="Polar residues" evidence="4">
    <location>
        <begin position="585"/>
        <end position="600"/>
    </location>
</feature>
<dbReference type="SMART" id="SM00292">
    <property type="entry name" value="BRCT"/>
    <property type="match status" value="2"/>
</dbReference>
<dbReference type="PANTHER" id="PTHR15321">
    <property type="entry name" value="TUMOR SUPPRESSOR P53-BINDING PROTEIN 1"/>
    <property type="match status" value="1"/>
</dbReference>
<dbReference type="InterPro" id="IPR047250">
    <property type="entry name" value="BRCT_p53bp1-like_rpt2"/>
</dbReference>
<dbReference type="InterPro" id="IPR047249">
    <property type="entry name" value="BRCT_p53bp1-like_rpt1"/>
</dbReference>
<dbReference type="Pfam" id="PF00533">
    <property type="entry name" value="BRCT"/>
    <property type="match status" value="1"/>
</dbReference>
<accession>A0ABN8DDK5</accession>
<evidence type="ECO:0000313" key="7">
    <source>
        <dbReference type="Proteomes" id="UP001158986"/>
    </source>
</evidence>
<dbReference type="CDD" id="cd17745">
    <property type="entry name" value="BRCT_p53bp1_rpt1"/>
    <property type="match status" value="1"/>
</dbReference>
<dbReference type="InterPro" id="IPR036420">
    <property type="entry name" value="BRCT_dom_sf"/>
</dbReference>
<sequence length="1037" mass="116080">MASRPRPTSPISSSMDAYHVSPVSFPQPSSPLQCSSVNSTDSQQCSADPDAFLGFQVSRGVSDMKMRRRQDVQHENETLKLVLDLQVTTRDVRRDRDEKRVIQDVGVSGDPFRNLFHEETQDEENVVPIVSSLTGKKKMKMMKKKKIQGTDSCVKKTRLKQGCEKKRAQRICPVMLNSAWKHSYKKKVVDSCDNRQLQEAGKKKEEEECGDGELMPAFSEYSEDLAPQIFETASMSLSNDDDTDGCEKEQGQNSLVLEHREKFDTSGFDEESKSEEEYRNDMDCTQQLIEEDGYTDETRNYEERDDEETEVYPSSENETLPYAADSVLQCNNSNHNQISSEQEKVVSVDYSADRLDVVPTARRTSDQPNGEDEVMSREGSQATQEEYLTPRVNPSRIGQSDPAEMNVESVSSLSVNGDVEQISKTLQHDDDQDECIPTQPSKVGTEDEPLVESDSSSQRHVKKSDEWLTRKHTTGADNQTKAMRSLELSLFVPESQEGEPHLSASIPANSTPAAKRVEASTGSNESSFFSSSTSPVCLPTSTPTQLSVDDPTTPKAAVDNQSSPKRKTVSSLQSDLPSDKKKPKTISQVIDSPCQTTSTPIAPRRSSGIFSPANSNASSQKANGSDASTPRHHVRRSSRSTQSTPSSTPTVRTRIRSLTAVPVQRTYASRSRTLFKYKFEFCLTGFVKTGEQHLKELIEGHGGKIPERYQDVLNKRNSKAIVIATAVSWRKRKFMQAVACGIPVVHTDWIKNCIEVGHVIPFDGYQVPIGYSVTTRKFECCPPKELQIFEDYSFGIASDVSQVSKAEAKDKANLMTFILKACGAKAVYENLSPEDSVNVDVVLCDEYTPTCRYYRKMRHIPVKDFQWVTECVVLQQLLDPKEPAFGPLRVGSEDQFAASAEIGDSDNTTLKLYKGELVIADIAGSAADHYLLFNVCEILSIHLSGHKDEASQTKRKDCKENQVMLRVGMLKREPYNPELSKTFVKVLDISSYQVKRRVVAISKKHYSQLKYRDESIFYLKDDEPNMSTASEHERLTQ</sequence>
<evidence type="ECO:0000256" key="3">
    <source>
        <dbReference type="ARBA" id="ARBA00023242"/>
    </source>
</evidence>
<name>A0ABN8DDK5_9STRA</name>
<dbReference type="PANTHER" id="PTHR15321:SF3">
    <property type="entry name" value="TP53-BINDING PROTEIN 1"/>
    <property type="match status" value="1"/>
</dbReference>
<dbReference type="InterPro" id="IPR001357">
    <property type="entry name" value="BRCT_dom"/>
</dbReference>
<evidence type="ECO:0000256" key="4">
    <source>
        <dbReference type="SAM" id="MobiDB-lite"/>
    </source>
</evidence>
<feature type="region of interest" description="Disordered" evidence="4">
    <location>
        <begin position="350"/>
        <end position="653"/>
    </location>
</feature>
<keyword evidence="3" id="KW-0539">Nucleus</keyword>
<dbReference type="InterPro" id="IPR047252">
    <property type="entry name" value="TP53BP1-like"/>
</dbReference>
<feature type="compositionally biased region" description="Polar residues" evidence="4">
    <location>
        <begin position="608"/>
        <end position="627"/>
    </location>
</feature>
<dbReference type="Proteomes" id="UP001158986">
    <property type="component" value="Unassembled WGS sequence"/>
</dbReference>
<evidence type="ECO:0000256" key="2">
    <source>
        <dbReference type="ARBA" id="ARBA00022763"/>
    </source>
</evidence>
<comment type="caution">
    <text evidence="6">The sequence shown here is derived from an EMBL/GenBank/DDBJ whole genome shotgun (WGS) entry which is preliminary data.</text>
</comment>
<organism evidence="6 7">
    <name type="scientific">Peronospora belbahrii</name>
    <dbReference type="NCBI Taxonomy" id="622444"/>
    <lineage>
        <taxon>Eukaryota</taxon>
        <taxon>Sar</taxon>
        <taxon>Stramenopiles</taxon>
        <taxon>Oomycota</taxon>
        <taxon>Peronosporomycetes</taxon>
        <taxon>Peronosporales</taxon>
        <taxon>Peronosporaceae</taxon>
        <taxon>Peronospora</taxon>
    </lineage>
</organism>
<evidence type="ECO:0000259" key="5">
    <source>
        <dbReference type="PROSITE" id="PS50172"/>
    </source>
</evidence>
<keyword evidence="7" id="KW-1185">Reference proteome</keyword>
<feature type="region of interest" description="Disordered" evidence="4">
    <location>
        <begin position="1"/>
        <end position="46"/>
    </location>
</feature>
<dbReference type="EMBL" id="CAKLCB010000388">
    <property type="protein sequence ID" value="CAH0522221.1"/>
    <property type="molecule type" value="Genomic_DNA"/>
</dbReference>
<feature type="compositionally biased region" description="Low complexity" evidence="4">
    <location>
        <begin position="1"/>
        <end position="31"/>
    </location>
</feature>
<evidence type="ECO:0000256" key="1">
    <source>
        <dbReference type="ARBA" id="ARBA00004123"/>
    </source>
</evidence>
<keyword evidence="2" id="KW-0227">DNA damage</keyword>
<feature type="compositionally biased region" description="Polar residues" evidence="4">
    <location>
        <begin position="32"/>
        <end position="46"/>
    </location>
</feature>
<dbReference type="CDD" id="cd17724">
    <property type="entry name" value="BRCT_p53bp1_rpt2"/>
    <property type="match status" value="1"/>
</dbReference>
<dbReference type="PROSITE" id="PS50172">
    <property type="entry name" value="BRCT"/>
    <property type="match status" value="2"/>
</dbReference>
<comment type="subcellular location">
    <subcellularLocation>
        <location evidence="1">Nucleus</location>
    </subcellularLocation>
</comment>
<feature type="compositionally biased region" description="Polar residues" evidence="4">
    <location>
        <begin position="559"/>
        <end position="576"/>
    </location>
</feature>
<proteinExistence type="predicted"/>